<sequence>MDRVPDIAVSVPLHMELQGTSEEHFGKVHKYICSLIAMLGGFLPLKQGAKNESLFNTDYPAMMSLIVALIAYGGLLIASRILHVQAHPNSDMAESMINKISLLFGTLALILEVVILVPGLGKVTGFFWVGWFVKVVAEYAIKYLKTLYESAVALVVHTFGKLEDYVNMIIRRFATEPEEQTDELPQGCAIHTPLFTSPTLLVNFCHLIFFNSSDLTAEN</sequence>
<dbReference type="AlphaFoldDB" id="A0A498HH60"/>
<dbReference type="EMBL" id="RDQH01000343">
    <property type="protein sequence ID" value="RXH69222.1"/>
    <property type="molecule type" value="Genomic_DNA"/>
</dbReference>
<comment type="caution">
    <text evidence="2">The sequence shown here is derived from an EMBL/GenBank/DDBJ whole genome shotgun (WGS) entry which is preliminary data.</text>
</comment>
<dbReference type="InterPro" id="IPR053258">
    <property type="entry name" value="Ca-permeable_cation_channel"/>
</dbReference>
<evidence type="ECO:0000313" key="2">
    <source>
        <dbReference type="EMBL" id="RXH69222.1"/>
    </source>
</evidence>
<keyword evidence="3" id="KW-1185">Reference proteome</keyword>
<keyword evidence="1" id="KW-0472">Membrane</keyword>
<evidence type="ECO:0000256" key="1">
    <source>
        <dbReference type="SAM" id="Phobius"/>
    </source>
</evidence>
<dbReference type="STRING" id="3750.A0A498HH60"/>
<proteinExistence type="predicted"/>
<protein>
    <submittedName>
        <fullName evidence="2">Uncharacterized protein</fullName>
    </submittedName>
</protein>
<feature type="transmembrane region" description="Helical" evidence="1">
    <location>
        <begin position="100"/>
        <end position="120"/>
    </location>
</feature>
<dbReference type="PANTHER" id="PTHR34115">
    <property type="entry name" value="PROTEIN, PUTATIVE-RELATED"/>
    <property type="match status" value="1"/>
</dbReference>
<feature type="transmembrane region" description="Helical" evidence="1">
    <location>
        <begin position="61"/>
        <end position="79"/>
    </location>
</feature>
<evidence type="ECO:0000313" key="3">
    <source>
        <dbReference type="Proteomes" id="UP000290289"/>
    </source>
</evidence>
<dbReference type="Proteomes" id="UP000290289">
    <property type="component" value="Chromosome 17"/>
</dbReference>
<organism evidence="2 3">
    <name type="scientific">Malus domestica</name>
    <name type="common">Apple</name>
    <name type="synonym">Pyrus malus</name>
    <dbReference type="NCBI Taxonomy" id="3750"/>
    <lineage>
        <taxon>Eukaryota</taxon>
        <taxon>Viridiplantae</taxon>
        <taxon>Streptophyta</taxon>
        <taxon>Embryophyta</taxon>
        <taxon>Tracheophyta</taxon>
        <taxon>Spermatophyta</taxon>
        <taxon>Magnoliopsida</taxon>
        <taxon>eudicotyledons</taxon>
        <taxon>Gunneridae</taxon>
        <taxon>Pentapetalae</taxon>
        <taxon>rosids</taxon>
        <taxon>fabids</taxon>
        <taxon>Rosales</taxon>
        <taxon>Rosaceae</taxon>
        <taxon>Amygdaloideae</taxon>
        <taxon>Maleae</taxon>
        <taxon>Malus</taxon>
    </lineage>
</organism>
<reference evidence="2 3" key="1">
    <citation type="submission" date="2018-10" db="EMBL/GenBank/DDBJ databases">
        <title>A high-quality apple genome assembly.</title>
        <authorList>
            <person name="Hu J."/>
        </authorList>
    </citation>
    <scope>NUCLEOTIDE SEQUENCE [LARGE SCALE GENOMIC DNA]</scope>
    <source>
        <strain evidence="3">cv. HFTH1</strain>
        <tissue evidence="2">Young leaf</tissue>
    </source>
</reference>
<gene>
    <name evidence="2" type="ORF">DVH24_037006</name>
</gene>
<accession>A0A498HH60</accession>
<keyword evidence="1" id="KW-1133">Transmembrane helix</keyword>
<name>A0A498HH60_MALDO</name>
<keyword evidence="1" id="KW-0812">Transmembrane</keyword>
<dbReference type="PANTHER" id="PTHR34115:SF13">
    <property type="entry name" value="RPB1A"/>
    <property type="match status" value="1"/>
</dbReference>